<evidence type="ECO:0000256" key="1">
    <source>
        <dbReference type="ARBA" id="ARBA00009885"/>
    </source>
</evidence>
<evidence type="ECO:0000256" key="2">
    <source>
        <dbReference type="ARBA" id="ARBA00015157"/>
    </source>
</evidence>
<proteinExistence type="inferred from homology"/>
<dbReference type="EMBL" id="UZAN01066292">
    <property type="protein sequence ID" value="VDP94138.1"/>
    <property type="molecule type" value="Genomic_DNA"/>
</dbReference>
<dbReference type="GO" id="GO:0005634">
    <property type="term" value="C:nucleus"/>
    <property type="evidence" value="ECO:0007669"/>
    <property type="project" value="TreeGrafter"/>
</dbReference>
<evidence type="ECO:0000256" key="4">
    <source>
        <dbReference type="SAM" id="MobiDB-lite"/>
    </source>
</evidence>
<feature type="region of interest" description="Disordered" evidence="4">
    <location>
        <begin position="1"/>
        <end position="25"/>
    </location>
</feature>
<comment type="similarity">
    <text evidence="1">Belongs to the rtf2 family.</text>
</comment>
<feature type="region of interest" description="Disordered" evidence="4">
    <location>
        <begin position="158"/>
        <end position="184"/>
    </location>
</feature>
<reference evidence="7" key="1">
    <citation type="submission" date="2016-06" db="UniProtKB">
        <authorList>
            <consortium name="WormBaseParasite"/>
        </authorList>
    </citation>
    <scope>IDENTIFICATION</scope>
</reference>
<gene>
    <name evidence="5" type="ORF">ECPE_LOCUS16865</name>
</gene>
<evidence type="ECO:0000313" key="6">
    <source>
        <dbReference type="Proteomes" id="UP000272942"/>
    </source>
</evidence>
<evidence type="ECO:0000313" key="5">
    <source>
        <dbReference type="EMBL" id="VDP94138.1"/>
    </source>
</evidence>
<evidence type="ECO:0000256" key="3">
    <source>
        <dbReference type="ARBA" id="ARBA00030367"/>
    </source>
</evidence>
<name>A0A183BCD0_9TREM</name>
<feature type="compositionally biased region" description="Basic and acidic residues" evidence="4">
    <location>
        <begin position="167"/>
        <end position="176"/>
    </location>
</feature>
<dbReference type="GO" id="GO:0006274">
    <property type="term" value="P:DNA replication termination"/>
    <property type="evidence" value="ECO:0007669"/>
    <property type="project" value="TreeGrafter"/>
</dbReference>
<dbReference type="InterPro" id="IPR027799">
    <property type="entry name" value="Rtf2_RING-finger"/>
</dbReference>
<protein>
    <recommendedName>
        <fullName evidence="2">Replication termination factor 2</fullName>
    </recommendedName>
    <alternativeName>
        <fullName evidence="3">Replication termination factor 2 domain-containing protein 1</fullName>
    </alternativeName>
</protein>
<dbReference type="PANTHER" id="PTHR12775">
    <property type="entry name" value="PROTEIN C20ORF43 HOMOLOG"/>
    <property type="match status" value="1"/>
</dbReference>
<dbReference type="WBParaSite" id="ECPE_0001690801-mRNA-1">
    <property type="protein sequence ID" value="ECPE_0001690801-mRNA-1"/>
    <property type="gene ID" value="ECPE_0001690801"/>
</dbReference>
<dbReference type="OrthoDB" id="247013at2759"/>
<evidence type="ECO:0000313" key="7">
    <source>
        <dbReference type="WBParaSite" id="ECPE_0001690801-mRNA-1"/>
    </source>
</evidence>
<sequence>MGGDGGSIPRREELVRSKQKPQRAERRVANAALWRHCSLTQDPLRPPIVSCRLGRLYNKESVINKLLNRSNPNPAADHIRKLKDVRELRLTLNNSQTTSDPLQDDAADFYCPITGLEMSGAHAFVFLWSCGCVFSKKALETIQDKLFAGVRDLRGTTRGWRTNKGSSVERKPKLSVEEEQGGDC</sequence>
<reference evidence="5 6" key="2">
    <citation type="submission" date="2018-11" db="EMBL/GenBank/DDBJ databases">
        <authorList>
            <consortium name="Pathogen Informatics"/>
        </authorList>
    </citation>
    <scope>NUCLEOTIDE SEQUENCE [LARGE SCALE GENOMIC DNA]</scope>
    <source>
        <strain evidence="5 6">Egypt</strain>
    </source>
</reference>
<keyword evidence="6" id="KW-1185">Reference proteome</keyword>
<dbReference type="InterPro" id="IPR006735">
    <property type="entry name" value="Rtf2"/>
</dbReference>
<dbReference type="Pfam" id="PF04641">
    <property type="entry name" value="Rtf2"/>
    <property type="match status" value="1"/>
</dbReference>
<dbReference type="CDD" id="cd16653">
    <property type="entry name" value="RING-like_Rtf2"/>
    <property type="match status" value="1"/>
</dbReference>
<dbReference type="AlphaFoldDB" id="A0A183BCD0"/>
<feature type="compositionally biased region" description="Basic and acidic residues" evidence="4">
    <location>
        <begin position="9"/>
        <end position="25"/>
    </location>
</feature>
<accession>A0A183BCD0</accession>
<dbReference type="PANTHER" id="PTHR12775:SF0">
    <property type="entry name" value="REPLICATION TERMINATION FACTOR 2"/>
    <property type="match status" value="1"/>
</dbReference>
<organism evidence="7">
    <name type="scientific">Echinostoma caproni</name>
    <dbReference type="NCBI Taxonomy" id="27848"/>
    <lineage>
        <taxon>Eukaryota</taxon>
        <taxon>Metazoa</taxon>
        <taxon>Spiralia</taxon>
        <taxon>Lophotrochozoa</taxon>
        <taxon>Platyhelminthes</taxon>
        <taxon>Trematoda</taxon>
        <taxon>Digenea</taxon>
        <taxon>Plagiorchiida</taxon>
        <taxon>Echinostomata</taxon>
        <taxon>Echinostomatoidea</taxon>
        <taxon>Echinostomatidae</taxon>
        <taxon>Echinostoma</taxon>
    </lineage>
</organism>
<dbReference type="Proteomes" id="UP000272942">
    <property type="component" value="Unassembled WGS sequence"/>
</dbReference>